<dbReference type="STRING" id="1802308.A3D50_02135"/>
<comment type="caution">
    <text evidence="1">The sequence shown here is derived from an EMBL/GenBank/DDBJ whole genome shotgun (WGS) entry which is preliminary data.</text>
</comment>
<proteinExistence type="predicted"/>
<dbReference type="Gene3D" id="3.30.420.40">
    <property type="match status" value="1"/>
</dbReference>
<evidence type="ECO:0000313" key="2">
    <source>
        <dbReference type="Proteomes" id="UP000178413"/>
    </source>
</evidence>
<dbReference type="EMBL" id="MHRM01000014">
    <property type="protein sequence ID" value="OHA23985.1"/>
    <property type="molecule type" value="Genomic_DNA"/>
</dbReference>
<name>A0A1G2MJ81_9BACT</name>
<gene>
    <name evidence="1" type="ORF">A3D50_02135</name>
</gene>
<evidence type="ECO:0008006" key="3">
    <source>
        <dbReference type="Google" id="ProtNLM"/>
    </source>
</evidence>
<evidence type="ECO:0000313" key="1">
    <source>
        <dbReference type="EMBL" id="OHA23985.1"/>
    </source>
</evidence>
<dbReference type="Proteomes" id="UP000178413">
    <property type="component" value="Unassembled WGS sequence"/>
</dbReference>
<accession>A0A1G2MJ81</accession>
<reference evidence="1 2" key="1">
    <citation type="journal article" date="2016" name="Nat. Commun.">
        <title>Thousands of microbial genomes shed light on interconnected biogeochemical processes in an aquifer system.</title>
        <authorList>
            <person name="Anantharaman K."/>
            <person name="Brown C.T."/>
            <person name="Hug L.A."/>
            <person name="Sharon I."/>
            <person name="Castelle C.J."/>
            <person name="Probst A.J."/>
            <person name="Thomas B.C."/>
            <person name="Singh A."/>
            <person name="Wilkins M.J."/>
            <person name="Karaoz U."/>
            <person name="Brodie E.L."/>
            <person name="Williams K.H."/>
            <person name="Hubbard S.S."/>
            <person name="Banfield J.F."/>
        </authorList>
    </citation>
    <scope>NUCLEOTIDE SEQUENCE [LARGE SCALE GENOMIC DNA]</scope>
</reference>
<sequence>MNLSQTDRVVLILDIQSRAIHGALTIFSQTAPPHLIWTQILEISHNPHAGNTRLIKEILSAVQDITEASLRYIHINLEQNHKKRPINTIHCVLSSPWIVSQAKSISLAFKDNTKITPKTVLDLLKNERSSLLAGGKGQWSVIEEKIYDVRLNGYAVKDWQGKMARTLETACVVSVAGTVMINRFRQACSMATENHNIFFHSSLVLQGIGLHTASPHLPVYALIHVHGELTDVAIMNTMACLFLGSYPIGIQTIIRRIAHGLNVNQKTAESALNIHNRNHIDPSHGDHIATVVKRVSQSWLGGFRTLLISGGVENILPKEIFVSAVNQEDFLLEIYKKEYSDIKVEHFPSQCFAERVTLESYLGHIPILECYAIALQDLDQK</sequence>
<organism evidence="1 2">
    <name type="scientific">Candidatus Taylorbacteria bacterium RIFCSPHIGHO2_02_FULL_44_12</name>
    <dbReference type="NCBI Taxonomy" id="1802308"/>
    <lineage>
        <taxon>Bacteria</taxon>
        <taxon>Candidatus Tayloriibacteriota</taxon>
    </lineage>
</organism>
<protein>
    <recommendedName>
        <fullName evidence="3">SHS2 domain-containing protein</fullName>
    </recommendedName>
</protein>
<dbReference type="AlphaFoldDB" id="A0A1G2MJ81"/>